<keyword evidence="3" id="KW-1185">Reference proteome</keyword>
<dbReference type="OrthoDB" id="7068433at2"/>
<comment type="caution">
    <text evidence="2">The sequence shown here is derived from an EMBL/GenBank/DDBJ whole genome shotgun (WGS) entry which is preliminary data.</text>
</comment>
<evidence type="ECO:0000256" key="1">
    <source>
        <dbReference type="SAM" id="Phobius"/>
    </source>
</evidence>
<gene>
    <name evidence="2" type="ORF">VSU01S_27160</name>
</gene>
<dbReference type="EMBL" id="BJXK01000011">
    <property type="protein sequence ID" value="GEM80471.1"/>
    <property type="molecule type" value="Genomic_DNA"/>
</dbReference>
<dbReference type="AlphaFoldDB" id="A0A511QT20"/>
<dbReference type="GO" id="GO:0003755">
    <property type="term" value="F:peptidyl-prolyl cis-trans isomerase activity"/>
    <property type="evidence" value="ECO:0007669"/>
    <property type="project" value="InterPro"/>
</dbReference>
<name>A0A511QT20_9VIBR</name>
<dbReference type="Proteomes" id="UP000321113">
    <property type="component" value="Unassembled WGS sequence"/>
</dbReference>
<evidence type="ECO:0000313" key="2">
    <source>
        <dbReference type="EMBL" id="GEM80471.1"/>
    </source>
</evidence>
<dbReference type="InterPro" id="IPR046357">
    <property type="entry name" value="PPIase_dom_sf"/>
</dbReference>
<keyword evidence="1" id="KW-0812">Transmembrane</keyword>
<accession>A0A511QT20</accession>
<dbReference type="Gene3D" id="3.10.50.40">
    <property type="match status" value="1"/>
</dbReference>
<keyword evidence="1" id="KW-0472">Membrane</keyword>
<feature type="transmembrane region" description="Helical" evidence="1">
    <location>
        <begin position="12"/>
        <end position="30"/>
    </location>
</feature>
<evidence type="ECO:0008006" key="4">
    <source>
        <dbReference type="Google" id="ProtNLM"/>
    </source>
</evidence>
<reference evidence="2 3" key="1">
    <citation type="submission" date="2019-07" db="EMBL/GenBank/DDBJ databases">
        <title>Whole genome shotgun sequence of Vibrio superstes NBRC 103154.</title>
        <authorList>
            <person name="Hosoyama A."/>
            <person name="Uohara A."/>
            <person name="Ohji S."/>
            <person name="Ichikawa N."/>
        </authorList>
    </citation>
    <scope>NUCLEOTIDE SEQUENCE [LARGE SCALE GENOMIC DNA]</scope>
    <source>
        <strain evidence="2 3">NBRC 103154</strain>
    </source>
</reference>
<dbReference type="RefSeq" id="WP_119010222.1">
    <property type="nucleotide sequence ID" value="NZ_BJXK01000011.1"/>
</dbReference>
<keyword evidence="1" id="KW-1133">Transmembrane helix</keyword>
<dbReference type="Gene3D" id="1.10.4030.10">
    <property type="entry name" value="Porin chaperone SurA, peptide-binding domain"/>
    <property type="match status" value="1"/>
</dbReference>
<protein>
    <recommendedName>
        <fullName evidence="4">PpiC domain-containing protein</fullName>
    </recommendedName>
</protein>
<evidence type="ECO:0000313" key="3">
    <source>
        <dbReference type="Proteomes" id="UP000321113"/>
    </source>
</evidence>
<organism evidence="2 3">
    <name type="scientific">Vibrio superstes NBRC 103154</name>
    <dbReference type="NCBI Taxonomy" id="1219062"/>
    <lineage>
        <taxon>Bacteria</taxon>
        <taxon>Pseudomonadati</taxon>
        <taxon>Pseudomonadota</taxon>
        <taxon>Gammaproteobacteria</taxon>
        <taxon>Vibrionales</taxon>
        <taxon>Vibrionaceae</taxon>
        <taxon>Vibrio</taxon>
    </lineage>
</organism>
<proteinExistence type="predicted"/>
<sequence length="283" mass="32642">MVQLLIKKTGGYFKSPLFIFLIISIGILIIDNTLFYDRQSNKVVVSQDNLRKFVNVQYGLDNADMINQYINTLDEDKKELLISEYITNEALYNFAINRSLDKNDEELKSIITAKSKNIIEMMVNAEKPLPSINEAKRFFEDGTHNYHKSETYDLVLVNKKNNNPNLSEILSKEPLSLRQLVGMSDVVNFEKIFRNADPDRLISSFGEIQSAAILDQKDGTWSGPYTTDKGYHWIRKETIPATSPDFETIKDQVISDLYQQRIDERYQVLIQELIGQLRVKSDV</sequence>